<dbReference type="KEGG" id="chyd:H4K34_04590"/>
<dbReference type="RefSeq" id="WP_210759646.1">
    <property type="nucleotide sequence ID" value="NZ_CP060139.1"/>
</dbReference>
<sequence>MPLIILFLFLGLQACSQQNSTELEIYHSEKYGFTIDKPKSWAISIPPDSLKLDAVGFQQVAENNDTSILAHIDIVIEETKHDQLKDFVKQTINNAKDYFENFELISQNEFKNGSLKGENFVFTSSFGDMHFKSSVFAYYINGKIYIITAESDSQDFQELEMLFETIGKSFEIK</sequence>
<organism evidence="1 2">
    <name type="scientific">Croceimicrobium hydrocarbonivorans</name>
    <dbReference type="NCBI Taxonomy" id="2761580"/>
    <lineage>
        <taxon>Bacteria</taxon>
        <taxon>Pseudomonadati</taxon>
        <taxon>Bacteroidota</taxon>
        <taxon>Flavobacteriia</taxon>
        <taxon>Flavobacteriales</taxon>
        <taxon>Owenweeksiaceae</taxon>
        <taxon>Croceimicrobium</taxon>
    </lineage>
</organism>
<name>A0A7H0VHC3_9FLAO</name>
<evidence type="ECO:0000313" key="2">
    <source>
        <dbReference type="Proteomes" id="UP000516305"/>
    </source>
</evidence>
<reference evidence="1 2" key="1">
    <citation type="submission" date="2020-08" db="EMBL/GenBank/DDBJ databases">
        <title>Croceimicrobium hydrocarbonivorans gen. nov., sp. nov., a novel marine bacterium isolated from a bacterial consortium that degrades polyethylene terephthalate.</title>
        <authorList>
            <person name="Liu R."/>
        </authorList>
    </citation>
    <scope>NUCLEOTIDE SEQUENCE [LARGE SCALE GENOMIC DNA]</scope>
    <source>
        <strain evidence="1 2">A20-9</strain>
    </source>
</reference>
<keyword evidence="2" id="KW-1185">Reference proteome</keyword>
<proteinExistence type="predicted"/>
<accession>A0A7H0VHC3</accession>
<dbReference type="Gene3D" id="3.40.1000.10">
    <property type="entry name" value="Mog1/PsbP, alpha/beta/alpha sandwich"/>
    <property type="match status" value="1"/>
</dbReference>
<dbReference type="EMBL" id="CP060139">
    <property type="protein sequence ID" value="QNR25121.1"/>
    <property type="molecule type" value="Genomic_DNA"/>
</dbReference>
<dbReference type="AlphaFoldDB" id="A0A7H0VHC3"/>
<protein>
    <recommendedName>
        <fullName evidence="3">PsbP C-terminal domain-containing protein</fullName>
    </recommendedName>
</protein>
<evidence type="ECO:0000313" key="1">
    <source>
        <dbReference type="EMBL" id="QNR25121.1"/>
    </source>
</evidence>
<evidence type="ECO:0008006" key="3">
    <source>
        <dbReference type="Google" id="ProtNLM"/>
    </source>
</evidence>
<gene>
    <name evidence="1" type="ORF">H4K34_04590</name>
</gene>
<dbReference type="Proteomes" id="UP000516305">
    <property type="component" value="Chromosome"/>
</dbReference>